<dbReference type="KEGG" id="moc:BB934_07795"/>
<dbReference type="RefSeq" id="WP_099509139.1">
    <property type="nucleotide sequence ID" value="NZ_CP016616.1"/>
</dbReference>
<organism evidence="2">
    <name type="scientific">Microvirga ossetica</name>
    <dbReference type="NCBI Taxonomy" id="1882682"/>
    <lineage>
        <taxon>Bacteria</taxon>
        <taxon>Pseudomonadati</taxon>
        <taxon>Pseudomonadota</taxon>
        <taxon>Alphaproteobacteria</taxon>
        <taxon>Hyphomicrobiales</taxon>
        <taxon>Methylobacteriaceae</taxon>
        <taxon>Microvirga</taxon>
    </lineage>
</organism>
<sequence length="98" mass="11283">MTSLTRLETDQLRRLEEMRKTFDRLRAERIRAEGEVERLTRDLEEARALALSELGTDDAGQIQALIEDAQAKNARLAEEFDAALREVEARLKQLGDER</sequence>
<protein>
    <submittedName>
        <fullName evidence="2">Uncharacterized protein</fullName>
    </submittedName>
</protein>
<dbReference type="AlphaFoldDB" id="A0A1B2EDU0"/>
<dbReference type="EMBL" id="CP016616">
    <property type="protein sequence ID" value="ANY78150.1"/>
    <property type="molecule type" value="Genomic_DNA"/>
</dbReference>
<reference evidence="2" key="1">
    <citation type="submission" date="2016-07" db="EMBL/GenBank/DDBJ databases">
        <title>Microvirga ossetica sp. nov. a new species of rhizobia isolated from root nodules of the legume species Vicia alpestris Steven originated from North Ossetia region in the Caucasus.</title>
        <authorList>
            <person name="Safronova V.I."/>
            <person name="Kuznetsova I.G."/>
            <person name="Sazanova A.L."/>
            <person name="Belimov A."/>
            <person name="Andronov E."/>
            <person name="Osledkin Y.S."/>
            <person name="Onishchuk O.P."/>
            <person name="Kurchak O.N."/>
            <person name="Shaposhnikov A.I."/>
            <person name="Willems A."/>
            <person name="Tikhonovich I.A."/>
        </authorList>
    </citation>
    <scope>NUCLEOTIDE SEQUENCE [LARGE SCALE GENOMIC DNA]</scope>
    <source>
        <strain evidence="2">V5/3M</strain>
    </source>
</reference>
<dbReference type="OrthoDB" id="8020538at2"/>
<proteinExistence type="predicted"/>
<gene>
    <name evidence="2" type="ORF">BB934_07795</name>
</gene>
<evidence type="ECO:0000256" key="1">
    <source>
        <dbReference type="SAM" id="Coils"/>
    </source>
</evidence>
<evidence type="ECO:0000313" key="2">
    <source>
        <dbReference type="EMBL" id="ANY78150.1"/>
    </source>
</evidence>
<keyword evidence="1" id="KW-0175">Coiled coil</keyword>
<name>A0A1B2EDU0_9HYPH</name>
<feature type="coiled-coil region" evidence="1">
    <location>
        <begin position="15"/>
        <end position="97"/>
    </location>
</feature>
<accession>A0A1B2EDU0</accession>